<dbReference type="Proteomes" id="UP001189429">
    <property type="component" value="Unassembled WGS sequence"/>
</dbReference>
<evidence type="ECO:0000313" key="3">
    <source>
        <dbReference type="EMBL" id="CAK0900696.1"/>
    </source>
</evidence>
<dbReference type="Gene3D" id="3.30.420.10">
    <property type="entry name" value="Ribonuclease H-like superfamily/Ribonuclease H"/>
    <property type="match status" value="1"/>
</dbReference>
<comment type="caution">
    <text evidence="3">The sequence shown here is derived from an EMBL/GenBank/DDBJ whole genome shotgun (WGS) entry which is preliminary data.</text>
</comment>
<dbReference type="InterPro" id="IPR012337">
    <property type="entry name" value="RNaseH-like_sf"/>
</dbReference>
<gene>
    <name evidence="3" type="ORF">PCOR1329_LOCUS77918</name>
</gene>
<name>A0ABN9XLG0_9DINO</name>
<dbReference type="PANTHER" id="PTHR45861">
    <property type="entry name" value="DNA POLYMERASE ALPHA CATALYTIC SUBUNIT"/>
    <property type="match status" value="1"/>
</dbReference>
<proteinExistence type="predicted"/>
<feature type="non-terminal residue" evidence="3">
    <location>
        <position position="1"/>
    </location>
</feature>
<dbReference type="EMBL" id="CAUYUJ010020826">
    <property type="protein sequence ID" value="CAK0900696.1"/>
    <property type="molecule type" value="Genomic_DNA"/>
</dbReference>
<sequence length="335" mass="36992">VKSSATGQFQTCCLVVECIERAVHLLLNVQDPDPDQPEAAVEVAKSAQDEFFSLCREQCPGIKVLRSKLKWRNYAFEKPLPDGCDGCLPFLKVVCDPSGQMPPTGMSGQHFRYAFGVQTSLLERLLITRRIVGPSWLRLEPNMWKEDPARLSFCAVELRIRPETICAPKKAEDALKLQEMGMPTSSPPLRLMSISMQTMQKSAQEPHEALVIACTMHPNVSPDASESEQELRSGISTWIAVRRIDSAPLPRGSDALLAQKKVAHFNNETVMLAALLNKIQEFDPDAIAGHNAYGFDLDVLGSRMHALKLGHWQRLSTSAGPPPAPGLQDEPPDAF</sequence>
<evidence type="ECO:0000259" key="2">
    <source>
        <dbReference type="Pfam" id="PF03104"/>
    </source>
</evidence>
<feature type="domain" description="DNA-directed DNA polymerase family B exonuclease" evidence="2">
    <location>
        <begin position="115"/>
        <end position="316"/>
    </location>
</feature>
<dbReference type="PANTHER" id="PTHR45861:SF1">
    <property type="entry name" value="DNA POLYMERASE ALPHA CATALYTIC SUBUNIT"/>
    <property type="match status" value="1"/>
</dbReference>
<evidence type="ECO:0000313" key="4">
    <source>
        <dbReference type="Proteomes" id="UP001189429"/>
    </source>
</evidence>
<accession>A0ABN9XLG0</accession>
<keyword evidence="4" id="KW-1185">Reference proteome</keyword>
<dbReference type="Gene3D" id="2.40.50.730">
    <property type="match status" value="1"/>
</dbReference>
<organism evidence="3 4">
    <name type="scientific">Prorocentrum cordatum</name>
    <dbReference type="NCBI Taxonomy" id="2364126"/>
    <lineage>
        <taxon>Eukaryota</taxon>
        <taxon>Sar</taxon>
        <taxon>Alveolata</taxon>
        <taxon>Dinophyceae</taxon>
        <taxon>Prorocentrales</taxon>
        <taxon>Prorocentraceae</taxon>
        <taxon>Prorocentrum</taxon>
    </lineage>
</organism>
<evidence type="ECO:0000256" key="1">
    <source>
        <dbReference type="SAM" id="MobiDB-lite"/>
    </source>
</evidence>
<dbReference type="Pfam" id="PF03104">
    <property type="entry name" value="DNA_pol_B_exo1"/>
    <property type="match status" value="1"/>
</dbReference>
<protein>
    <recommendedName>
        <fullName evidence="2">DNA-directed DNA polymerase family B exonuclease domain-containing protein</fullName>
    </recommendedName>
</protein>
<dbReference type="InterPro" id="IPR036397">
    <property type="entry name" value="RNaseH_sf"/>
</dbReference>
<dbReference type="InterPro" id="IPR006133">
    <property type="entry name" value="DNA-dir_DNA_pol_B_exonuc"/>
</dbReference>
<dbReference type="Gene3D" id="3.30.70.2820">
    <property type="match status" value="1"/>
</dbReference>
<dbReference type="SUPFAM" id="SSF53098">
    <property type="entry name" value="Ribonuclease H-like"/>
    <property type="match status" value="1"/>
</dbReference>
<reference evidence="3" key="1">
    <citation type="submission" date="2023-10" db="EMBL/GenBank/DDBJ databases">
        <authorList>
            <person name="Chen Y."/>
            <person name="Shah S."/>
            <person name="Dougan E. K."/>
            <person name="Thang M."/>
            <person name="Chan C."/>
        </authorList>
    </citation>
    <scope>NUCLEOTIDE SEQUENCE [LARGE SCALE GENOMIC DNA]</scope>
</reference>
<feature type="region of interest" description="Disordered" evidence="1">
    <location>
        <begin position="315"/>
        <end position="335"/>
    </location>
</feature>